<dbReference type="Gene3D" id="3.40.50.300">
    <property type="entry name" value="P-loop containing nucleotide triphosphate hydrolases"/>
    <property type="match status" value="1"/>
</dbReference>
<dbReference type="OrthoDB" id="3217500at2"/>
<dbReference type="GO" id="GO:0003677">
    <property type="term" value="F:DNA binding"/>
    <property type="evidence" value="ECO:0007669"/>
    <property type="project" value="InterPro"/>
</dbReference>
<dbReference type="InterPro" id="IPR027417">
    <property type="entry name" value="P-loop_NTPase"/>
</dbReference>
<dbReference type="InterPro" id="IPR002543">
    <property type="entry name" value="FtsK_dom"/>
</dbReference>
<dbReference type="PROSITE" id="PS50901">
    <property type="entry name" value="FTSK"/>
    <property type="match status" value="1"/>
</dbReference>
<gene>
    <name evidence="7" type="ORF">CLV34_2491</name>
</gene>
<evidence type="ECO:0000256" key="2">
    <source>
        <dbReference type="ARBA" id="ARBA00022840"/>
    </source>
</evidence>
<comment type="caution">
    <text evidence="7">The sequence shown here is derived from an EMBL/GenBank/DDBJ whole genome shotgun (WGS) entry which is preliminary data.</text>
</comment>
<reference evidence="7 8" key="1">
    <citation type="submission" date="2017-11" db="EMBL/GenBank/DDBJ databases">
        <title>Genomic Encyclopedia of Archaeal and Bacterial Type Strains, Phase II (KMG-II): From Individual Species to Whole Genera.</title>
        <authorList>
            <person name="Goeker M."/>
        </authorList>
    </citation>
    <scope>NUCLEOTIDE SEQUENCE [LARGE SCALE GENOMIC DNA]</scope>
    <source>
        <strain evidence="7 8">DSM 22413</strain>
    </source>
</reference>
<keyword evidence="5" id="KW-0472">Membrane</keyword>
<dbReference type="InterPro" id="IPR050206">
    <property type="entry name" value="FtsK/SpoIIIE/SftA"/>
</dbReference>
<evidence type="ECO:0000313" key="8">
    <source>
        <dbReference type="Proteomes" id="UP000231586"/>
    </source>
</evidence>
<evidence type="ECO:0000313" key="7">
    <source>
        <dbReference type="EMBL" id="PJI86573.1"/>
    </source>
</evidence>
<feature type="region of interest" description="Disordered" evidence="4">
    <location>
        <begin position="475"/>
        <end position="508"/>
    </location>
</feature>
<feature type="domain" description="FtsK" evidence="6">
    <location>
        <begin position="238"/>
        <end position="418"/>
    </location>
</feature>
<sequence length="508" mass="55690">MSANLPRARTTDEVLDALLVAVMAAVLTGCFRLAWWLVRVQFRLVWWLVRRPSRLAVAVVPVVLVVEYDQHPATDLAGAGALLVAVVVWAWRWPASFRRRVIWRLRGLWRGVTYRRLWATATTSTGLDVRDLTTGDRVVPGRSPIVASKHAEYLRVRMLPGQTLEDWASRTEQLATMFNAMECRVRPAGPGRFGRAAHRNLIDVTMLRRDVLAQPIGLDVPAEVPDFHALPVAWTEDGERFTLDLLGHHVLIGGATGAGKGSALWSTICQLAPATRTGLVQLFGIDPKSLEFPYGAGLFTDVVDGDPETMADALEGLVSVMNRRKAAMRGRSRLHTPTVAEPFIVVVVDELAALTAYVPVAQVRKRTESALALLLTQGRAMAISVIAAAQDPRKETLTHRNLFTTRIGMRLNEPGDVDMLLGDAARSRGALCDRIRHQTPGVAWVIRDGDPGATRIRFPWISDDTIREYATTYAKPPAPTAEDAPVVELHPTGDKADAGTTTSDDLAA</sequence>
<name>A0A2M8W6M1_9MICO</name>
<dbReference type="RefSeq" id="WP_157803832.1">
    <property type="nucleotide sequence ID" value="NZ_PGTZ01000010.1"/>
</dbReference>
<evidence type="ECO:0000256" key="5">
    <source>
        <dbReference type="SAM" id="Phobius"/>
    </source>
</evidence>
<accession>A0A2M8W6M1</accession>
<proteinExistence type="predicted"/>
<feature type="transmembrane region" description="Helical" evidence="5">
    <location>
        <begin position="17"/>
        <end position="37"/>
    </location>
</feature>
<evidence type="ECO:0000259" key="6">
    <source>
        <dbReference type="PROSITE" id="PS50901"/>
    </source>
</evidence>
<dbReference type="EMBL" id="PGTZ01000010">
    <property type="protein sequence ID" value="PJI86573.1"/>
    <property type="molecule type" value="Genomic_DNA"/>
</dbReference>
<evidence type="ECO:0000256" key="3">
    <source>
        <dbReference type="PROSITE-ProRule" id="PRU00289"/>
    </source>
</evidence>
<dbReference type="GO" id="GO:0005524">
    <property type="term" value="F:ATP binding"/>
    <property type="evidence" value="ECO:0007669"/>
    <property type="project" value="UniProtKB-UniRule"/>
</dbReference>
<keyword evidence="1 3" id="KW-0547">Nucleotide-binding</keyword>
<evidence type="ECO:0000256" key="4">
    <source>
        <dbReference type="SAM" id="MobiDB-lite"/>
    </source>
</evidence>
<dbReference type="PROSITE" id="PS51257">
    <property type="entry name" value="PROKAR_LIPOPROTEIN"/>
    <property type="match status" value="1"/>
</dbReference>
<feature type="compositionally biased region" description="Polar residues" evidence="4">
    <location>
        <begin position="499"/>
        <end position="508"/>
    </location>
</feature>
<dbReference type="PANTHER" id="PTHR22683">
    <property type="entry name" value="SPORULATION PROTEIN RELATED"/>
    <property type="match status" value="1"/>
</dbReference>
<keyword evidence="2 3" id="KW-0067">ATP-binding</keyword>
<evidence type="ECO:0000256" key="1">
    <source>
        <dbReference type="ARBA" id="ARBA00022741"/>
    </source>
</evidence>
<dbReference type="AlphaFoldDB" id="A0A2M8W6M1"/>
<keyword evidence="5" id="KW-0812">Transmembrane</keyword>
<dbReference type="SUPFAM" id="SSF52540">
    <property type="entry name" value="P-loop containing nucleoside triphosphate hydrolases"/>
    <property type="match status" value="1"/>
</dbReference>
<dbReference type="Pfam" id="PF01580">
    <property type="entry name" value="FtsK_SpoIIIE"/>
    <property type="match status" value="1"/>
</dbReference>
<dbReference type="PANTHER" id="PTHR22683:SF41">
    <property type="entry name" value="DNA TRANSLOCASE FTSK"/>
    <property type="match status" value="1"/>
</dbReference>
<protein>
    <submittedName>
        <fullName evidence="7">S-DNA-T family DNA segregation ATPase FtsK/SpoIIIE</fullName>
    </submittedName>
</protein>
<dbReference type="Proteomes" id="UP000231586">
    <property type="component" value="Unassembled WGS sequence"/>
</dbReference>
<keyword evidence="8" id="KW-1185">Reference proteome</keyword>
<keyword evidence="5" id="KW-1133">Transmembrane helix</keyword>
<feature type="transmembrane region" description="Helical" evidence="5">
    <location>
        <begin position="76"/>
        <end position="94"/>
    </location>
</feature>
<organism evidence="7 8">
    <name type="scientific">Luteimicrobium subarcticum</name>
    <dbReference type="NCBI Taxonomy" id="620910"/>
    <lineage>
        <taxon>Bacteria</taxon>
        <taxon>Bacillati</taxon>
        <taxon>Actinomycetota</taxon>
        <taxon>Actinomycetes</taxon>
        <taxon>Micrococcales</taxon>
        <taxon>Luteimicrobium</taxon>
    </lineage>
</organism>
<feature type="binding site" evidence="3">
    <location>
        <begin position="254"/>
        <end position="261"/>
    </location>
    <ligand>
        <name>ATP</name>
        <dbReference type="ChEBI" id="CHEBI:30616"/>
    </ligand>
</feature>